<proteinExistence type="predicted"/>
<reference evidence="6" key="2">
    <citation type="journal article" date="2023" name="Science">
        <title>Genomic signatures of disease resistance in endangered staghorn corals.</title>
        <authorList>
            <person name="Vollmer S.V."/>
            <person name="Selwyn J.D."/>
            <person name="Despard B.A."/>
            <person name="Roesel C.L."/>
        </authorList>
    </citation>
    <scope>NUCLEOTIDE SEQUENCE</scope>
    <source>
        <strain evidence="6">K2</strain>
    </source>
</reference>
<dbReference type="AlphaFoldDB" id="A0AAD9QHM5"/>
<keyword evidence="7" id="KW-1185">Reference proteome</keyword>
<name>A0AAD9QHM5_ACRCE</name>
<comment type="caution">
    <text evidence="6">The sequence shown here is derived from an EMBL/GenBank/DDBJ whole genome shotgun (WGS) entry which is preliminary data.</text>
</comment>
<dbReference type="GO" id="GO:0080008">
    <property type="term" value="C:Cul4-RING E3 ubiquitin ligase complex"/>
    <property type="evidence" value="ECO:0007669"/>
    <property type="project" value="TreeGrafter"/>
</dbReference>
<feature type="region of interest" description="Disordered" evidence="3">
    <location>
        <begin position="34"/>
        <end position="68"/>
    </location>
</feature>
<feature type="domain" description="Nephrocystin-3 TPR-repeats region" evidence="4">
    <location>
        <begin position="659"/>
        <end position="762"/>
    </location>
</feature>
<dbReference type="InterPro" id="IPR056885">
    <property type="entry name" value="TPR_NPHP3"/>
</dbReference>
<feature type="domain" description="Nephrocystin-3 alpha-beta" evidence="5">
    <location>
        <begin position="269"/>
        <end position="437"/>
    </location>
</feature>
<evidence type="ECO:0000256" key="3">
    <source>
        <dbReference type="SAM" id="MobiDB-lite"/>
    </source>
</evidence>
<keyword evidence="1" id="KW-0677">Repeat</keyword>
<dbReference type="InterPro" id="IPR051191">
    <property type="entry name" value="DCAF12"/>
</dbReference>
<reference evidence="6" key="1">
    <citation type="journal article" date="2023" name="G3 (Bethesda)">
        <title>Whole genome assembly and annotation of the endangered Caribbean coral Acropora cervicornis.</title>
        <authorList>
            <person name="Selwyn J.D."/>
            <person name="Vollmer S.V."/>
        </authorList>
    </citation>
    <scope>NUCLEOTIDE SEQUENCE</scope>
    <source>
        <strain evidence="6">K2</strain>
    </source>
</reference>
<evidence type="ECO:0000259" key="4">
    <source>
        <dbReference type="Pfam" id="PF24885"/>
    </source>
</evidence>
<feature type="coiled-coil region" evidence="2">
    <location>
        <begin position="93"/>
        <end position="180"/>
    </location>
</feature>
<dbReference type="EMBL" id="JARQWQ010000032">
    <property type="protein sequence ID" value="KAK2561442.1"/>
    <property type="molecule type" value="Genomic_DNA"/>
</dbReference>
<dbReference type="InterPro" id="IPR056886">
    <property type="entry name" value="NPHP3_ab_dom"/>
</dbReference>
<evidence type="ECO:0000313" key="6">
    <source>
        <dbReference type="EMBL" id="KAK2561442.1"/>
    </source>
</evidence>
<evidence type="ECO:0000256" key="2">
    <source>
        <dbReference type="SAM" id="Coils"/>
    </source>
</evidence>
<dbReference type="Pfam" id="PF24885">
    <property type="entry name" value="TPR_NPHP3"/>
    <property type="match status" value="1"/>
</dbReference>
<dbReference type="PANTHER" id="PTHR19860">
    <property type="entry name" value="DDB1- AND CUL4-ASSOCIATED FACTOR 12-RELATED"/>
    <property type="match status" value="1"/>
</dbReference>
<evidence type="ECO:0000256" key="1">
    <source>
        <dbReference type="ARBA" id="ARBA00022737"/>
    </source>
</evidence>
<evidence type="ECO:0000259" key="5">
    <source>
        <dbReference type="Pfam" id="PF25022"/>
    </source>
</evidence>
<organism evidence="6 7">
    <name type="scientific">Acropora cervicornis</name>
    <name type="common">Staghorn coral</name>
    <dbReference type="NCBI Taxonomy" id="6130"/>
    <lineage>
        <taxon>Eukaryota</taxon>
        <taxon>Metazoa</taxon>
        <taxon>Cnidaria</taxon>
        <taxon>Anthozoa</taxon>
        <taxon>Hexacorallia</taxon>
        <taxon>Scleractinia</taxon>
        <taxon>Astrocoeniina</taxon>
        <taxon>Acroporidae</taxon>
        <taxon>Acropora</taxon>
    </lineage>
</organism>
<evidence type="ECO:0000313" key="7">
    <source>
        <dbReference type="Proteomes" id="UP001249851"/>
    </source>
</evidence>
<keyword evidence="2" id="KW-0175">Coiled coil</keyword>
<sequence>MGSAGSLVVRKKVIDDEEFSEKFESGVTKEIPIEIENPPAPQTTSIKSVGSFGIGRRKSRKNTGDKPVTKSISLRSALSIEPDVELKHKTMQIAELEVCKDNLQSENQRLRGEIKALQATCIKLRNERGMALEGKDQALQRATAFEKERDKVQRHFKVFRESKDREVQDLQHAKHEAELQLLQLSSISSRDEKLDTFDNPTTKFSWASSIGSYPSVDSLTPSLRGSEFLHSQVERDGPFTNISRDDWNAVAPSVRQLMSSSLQAPIQQSVIRVYLSAPRGMQKDVDLFKQLHVPKLEWLCEKKGKFLVVVHFEDPAEDDDLVGQELSTRVQMRCNQIKNCEVFIAFLEGKSNRFTYEEFNEAHFANPGRCHTIFCFKDPDWDEYSSMKDENIFMAEKLKTDVRKSENVKLFDNYETSEEGANHAYDALKTFLTQELGLSDEQSVSQEDFLFGYSSWDSTNDCDQVEALKAAAECTYEVGMSELMKQLGSSRELSCDPEQLEEEFPLWLEKAAAKVHGGVTLVIDSADRLQGAPSHMQWLLDPLPAPARIILSVLDSACPIAWRCKNKNLENLLEYAAVCFSKKIFLFIFLARNGISESELLKLVPVSWSNWLILFEALKNSGIVILRTGLLLFPNDQVKSAVCQNFFFEEDLQEMKEAQESLMNFFEAKLSCGRVSWRVADELPWRYKIAWKKEKLKECLLNAQVFKIIFERGRACELLSYWQYLGVDQALLGEKYMSVLKQMEEVNGASPSTAEMFEVVGRAAEAFFKQAIEIKKNALGVDHPSLVKDLEGLALLYRRNEK</sequence>
<protein>
    <submittedName>
        <fullName evidence="6">Nephrocystin-3</fullName>
    </submittedName>
</protein>
<dbReference type="PANTHER" id="PTHR19860:SF40">
    <property type="entry name" value="WD40 REPEAT-CONTAINING PROTEIN"/>
    <property type="match status" value="1"/>
</dbReference>
<accession>A0AAD9QHM5</accession>
<dbReference type="Pfam" id="PF25022">
    <property type="entry name" value="NPHP3"/>
    <property type="match status" value="1"/>
</dbReference>
<gene>
    <name evidence="6" type="ORF">P5673_015407</name>
</gene>
<dbReference type="Proteomes" id="UP001249851">
    <property type="component" value="Unassembled WGS sequence"/>
</dbReference>